<protein>
    <submittedName>
        <fullName evidence="4">Ankyrin repeat domain-containing protein</fullName>
    </submittedName>
</protein>
<dbReference type="InterPro" id="IPR002110">
    <property type="entry name" value="Ankyrin_rpt"/>
</dbReference>
<dbReference type="PANTHER" id="PTHR24171:SF10">
    <property type="entry name" value="ANKYRIN REPEAT DOMAIN-CONTAINING PROTEIN 29-LIKE"/>
    <property type="match status" value="1"/>
</dbReference>
<evidence type="ECO:0000256" key="1">
    <source>
        <dbReference type="ARBA" id="ARBA00022737"/>
    </source>
</evidence>
<dbReference type="Proteomes" id="UP000462212">
    <property type="component" value="Unassembled WGS sequence"/>
</dbReference>
<dbReference type="PROSITE" id="PS50088">
    <property type="entry name" value="ANK_REPEAT"/>
    <property type="match status" value="2"/>
</dbReference>
<evidence type="ECO:0000313" key="4">
    <source>
        <dbReference type="EMBL" id="TVY34369.1"/>
    </source>
</evidence>
<keyword evidence="5" id="KW-1185">Reference proteome</keyword>
<dbReference type="PRINTS" id="PR01415">
    <property type="entry name" value="ANKYRIN"/>
</dbReference>
<dbReference type="InterPro" id="IPR036770">
    <property type="entry name" value="Ankyrin_rpt-contain_sf"/>
</dbReference>
<reference evidence="4 5" key="1">
    <citation type="submission" date="2018-05" db="EMBL/GenBank/DDBJ databases">
        <title>Genome sequencing and assembly of the regulated plant pathogen Lachnellula willkommii and related sister species for the development of diagnostic species identification markers.</title>
        <authorList>
            <person name="Giroux E."/>
            <person name="Bilodeau G."/>
        </authorList>
    </citation>
    <scope>NUCLEOTIDE SEQUENCE [LARGE SCALE GENOMIC DNA]</scope>
    <source>
        <strain evidence="4 5">CBS 197.66</strain>
    </source>
</reference>
<dbReference type="SMART" id="SM00248">
    <property type="entry name" value="ANK"/>
    <property type="match status" value="5"/>
</dbReference>
<proteinExistence type="predicted"/>
<evidence type="ECO:0000256" key="3">
    <source>
        <dbReference type="PROSITE-ProRule" id="PRU00023"/>
    </source>
</evidence>
<gene>
    <name evidence="4" type="primary">ANKRD17</name>
    <name evidence="4" type="ORF">LSUB1_G006617</name>
</gene>
<keyword evidence="2 3" id="KW-0040">ANK repeat</keyword>
<dbReference type="OrthoDB" id="5428966at2759"/>
<dbReference type="Gene3D" id="1.25.40.20">
    <property type="entry name" value="Ankyrin repeat-containing domain"/>
    <property type="match status" value="1"/>
</dbReference>
<dbReference type="SUPFAM" id="SSF48403">
    <property type="entry name" value="Ankyrin repeat"/>
    <property type="match status" value="1"/>
</dbReference>
<dbReference type="EMBL" id="QGMJ01000655">
    <property type="protein sequence ID" value="TVY34369.1"/>
    <property type="molecule type" value="Genomic_DNA"/>
</dbReference>
<keyword evidence="1" id="KW-0677">Repeat</keyword>
<dbReference type="AlphaFoldDB" id="A0A8H8RH18"/>
<dbReference type="Pfam" id="PF12796">
    <property type="entry name" value="Ank_2"/>
    <property type="match status" value="2"/>
</dbReference>
<evidence type="ECO:0000313" key="5">
    <source>
        <dbReference type="Proteomes" id="UP000462212"/>
    </source>
</evidence>
<organism evidence="4 5">
    <name type="scientific">Lachnellula subtilissima</name>
    <dbReference type="NCBI Taxonomy" id="602034"/>
    <lineage>
        <taxon>Eukaryota</taxon>
        <taxon>Fungi</taxon>
        <taxon>Dikarya</taxon>
        <taxon>Ascomycota</taxon>
        <taxon>Pezizomycotina</taxon>
        <taxon>Leotiomycetes</taxon>
        <taxon>Helotiales</taxon>
        <taxon>Lachnaceae</taxon>
        <taxon>Lachnellula</taxon>
    </lineage>
</organism>
<feature type="repeat" description="ANK" evidence="3">
    <location>
        <begin position="237"/>
        <end position="269"/>
    </location>
</feature>
<evidence type="ECO:0000256" key="2">
    <source>
        <dbReference type="ARBA" id="ARBA00023043"/>
    </source>
</evidence>
<comment type="caution">
    <text evidence="4">The sequence shown here is derived from an EMBL/GenBank/DDBJ whole genome shotgun (WGS) entry which is preliminary data.</text>
</comment>
<dbReference type="PANTHER" id="PTHR24171">
    <property type="entry name" value="ANKYRIN REPEAT DOMAIN-CONTAINING PROTEIN 39-RELATED"/>
    <property type="match status" value="1"/>
</dbReference>
<feature type="non-terminal residue" evidence="4">
    <location>
        <position position="363"/>
    </location>
</feature>
<sequence length="363" mass="40033">MSLPETEILGPGFSLAELELRPFDVMARRIVSLSGGLIETKQHGSDHIVQFTHQSVNDFLLRDGLRFLDKKSGDPIGQGHHQLSLICANYMRFAEMDRPKTLDADIIKTRLPFVDYVVRSWFLHAEQAETRGVPQDYLLRYAQYYPSTPEHWVQFYRILNPYFYSGQRPEESSTMLHIASSAGLLSVVKGLLSTHYVLEQMDSDGNRALHYASRWGHTEVVKVLLDAGAVVEAEDNSKHTALERAAANGHEEIVRLLLFKGADVNKQTGRTGDALCGAAAKGSRAIVQLLLENKADVNAQGGDYSNALQAAICGGHQATVQLLLDNKADVNTQGGHYYGNALQAAALRGHQATVQLLLNNKAD</sequence>
<feature type="repeat" description="ANK" evidence="3">
    <location>
        <begin position="204"/>
        <end position="236"/>
    </location>
</feature>
<accession>A0A8H8RH18</accession>
<name>A0A8H8RH18_9HELO</name>
<dbReference type="PROSITE" id="PS50297">
    <property type="entry name" value="ANK_REP_REGION"/>
    <property type="match status" value="2"/>
</dbReference>